<keyword evidence="3" id="KW-0812">Transmembrane</keyword>
<evidence type="ECO:0000256" key="3">
    <source>
        <dbReference type="SAM" id="Phobius"/>
    </source>
</evidence>
<dbReference type="AlphaFoldDB" id="A0A2M6WDZ4"/>
<accession>A0A2M6WDZ4</accession>
<dbReference type="GO" id="GO:0016757">
    <property type="term" value="F:glycosyltransferase activity"/>
    <property type="evidence" value="ECO:0007669"/>
    <property type="project" value="UniProtKB-KW"/>
</dbReference>
<evidence type="ECO:0000259" key="4">
    <source>
        <dbReference type="Pfam" id="PF13439"/>
    </source>
</evidence>
<name>A0A2M6WDZ4_9BACT</name>
<protein>
    <recommendedName>
        <fullName evidence="4">Glycosyltransferase subfamily 4-like N-terminal domain-containing protein</fullName>
    </recommendedName>
</protein>
<keyword evidence="3" id="KW-1133">Transmembrane helix</keyword>
<dbReference type="Gene3D" id="3.40.50.2000">
    <property type="entry name" value="Glycogen Phosphorylase B"/>
    <property type="match status" value="2"/>
</dbReference>
<keyword evidence="2" id="KW-0808">Transferase</keyword>
<gene>
    <name evidence="5" type="ORF">COU17_03360</name>
</gene>
<dbReference type="PANTHER" id="PTHR12526:SF629">
    <property type="entry name" value="TEICHURONIC ACID BIOSYNTHESIS GLYCOSYLTRANSFERASE TUAH-RELATED"/>
    <property type="match status" value="1"/>
</dbReference>
<feature type="transmembrane region" description="Helical" evidence="3">
    <location>
        <begin position="68"/>
        <end position="90"/>
    </location>
</feature>
<evidence type="ECO:0000313" key="5">
    <source>
        <dbReference type="EMBL" id="PIT90964.1"/>
    </source>
</evidence>
<dbReference type="Proteomes" id="UP000228809">
    <property type="component" value="Unassembled WGS sequence"/>
</dbReference>
<sequence length="367" mass="41510">MKIFYVANVRFPTERAHGIQIAKMCEALVRAGADVTLIVPTRGSGDPFKYYGLTEQFEVKRVWSPRSVATTFDFLFSSFVFGIMSFLFLLRHKSDCVYSMDLDPISYTLLPLLRRPYFFELHGPKRKTVPNRILFRYIAGIITIGERVKSELEKNFPRLREKIIVKPNGTDLTAHNHVKDDARALLGITVEKPLAVYTGSPLGWKGFEVAVEAATRLPDVAFYFVGISADDFAKRGVEIPENVSAIGRVAFRYTALWQDAADILFVTGTQANEYSYKHTSPMKLFEYMAARRPILACGTPAIRQYIDEGQAFFYEPDDAESFASGIRDILSDHASAEARVKNAFRKAEKLSWDNRAAEVLAFIKKQI</sequence>
<dbReference type="Pfam" id="PF13692">
    <property type="entry name" value="Glyco_trans_1_4"/>
    <property type="match status" value="1"/>
</dbReference>
<dbReference type="PANTHER" id="PTHR12526">
    <property type="entry name" value="GLYCOSYLTRANSFERASE"/>
    <property type="match status" value="1"/>
</dbReference>
<organism evidence="5 6">
    <name type="scientific">Candidatus Kaiserbacteria bacterium CG10_big_fil_rev_8_21_14_0_10_49_17</name>
    <dbReference type="NCBI Taxonomy" id="1974609"/>
    <lineage>
        <taxon>Bacteria</taxon>
        <taxon>Candidatus Kaiseribacteriota</taxon>
    </lineage>
</organism>
<evidence type="ECO:0000313" key="6">
    <source>
        <dbReference type="Proteomes" id="UP000228809"/>
    </source>
</evidence>
<keyword evidence="1" id="KW-0328">Glycosyltransferase</keyword>
<keyword evidence="3" id="KW-0472">Membrane</keyword>
<feature type="domain" description="Glycosyltransferase subfamily 4-like N-terminal" evidence="4">
    <location>
        <begin position="21"/>
        <end position="173"/>
    </location>
</feature>
<dbReference type="SUPFAM" id="SSF53756">
    <property type="entry name" value="UDP-Glycosyltransferase/glycogen phosphorylase"/>
    <property type="match status" value="1"/>
</dbReference>
<comment type="caution">
    <text evidence="5">The sequence shown here is derived from an EMBL/GenBank/DDBJ whole genome shotgun (WGS) entry which is preliminary data.</text>
</comment>
<dbReference type="InterPro" id="IPR028098">
    <property type="entry name" value="Glyco_trans_4-like_N"/>
</dbReference>
<evidence type="ECO:0000256" key="2">
    <source>
        <dbReference type="ARBA" id="ARBA00022679"/>
    </source>
</evidence>
<dbReference type="Pfam" id="PF13439">
    <property type="entry name" value="Glyco_transf_4"/>
    <property type="match status" value="1"/>
</dbReference>
<dbReference type="EMBL" id="PFBJ01000018">
    <property type="protein sequence ID" value="PIT90964.1"/>
    <property type="molecule type" value="Genomic_DNA"/>
</dbReference>
<proteinExistence type="predicted"/>
<reference evidence="6" key="1">
    <citation type="submission" date="2017-09" db="EMBL/GenBank/DDBJ databases">
        <title>Depth-based differentiation of microbial function through sediment-hosted aquifers and enrichment of novel symbionts in the deep terrestrial subsurface.</title>
        <authorList>
            <person name="Probst A.J."/>
            <person name="Ladd B."/>
            <person name="Jarett J.K."/>
            <person name="Geller-Mcgrath D.E."/>
            <person name="Sieber C.M.K."/>
            <person name="Emerson J.B."/>
            <person name="Anantharaman K."/>
            <person name="Thomas B.C."/>
            <person name="Malmstrom R."/>
            <person name="Stieglmeier M."/>
            <person name="Klingl A."/>
            <person name="Woyke T."/>
            <person name="Ryan C.M."/>
            <person name="Banfield J.F."/>
        </authorList>
    </citation>
    <scope>NUCLEOTIDE SEQUENCE [LARGE SCALE GENOMIC DNA]</scope>
</reference>
<evidence type="ECO:0000256" key="1">
    <source>
        <dbReference type="ARBA" id="ARBA00022676"/>
    </source>
</evidence>